<dbReference type="Proteomes" id="UP000299102">
    <property type="component" value="Unassembled WGS sequence"/>
</dbReference>
<dbReference type="AlphaFoldDB" id="A0A4C2ACU7"/>
<proteinExistence type="predicted"/>
<accession>A0A4C2ACU7</accession>
<evidence type="ECO:0000313" key="1">
    <source>
        <dbReference type="EMBL" id="GBP97900.1"/>
    </source>
</evidence>
<comment type="caution">
    <text evidence="1">The sequence shown here is derived from an EMBL/GenBank/DDBJ whole genome shotgun (WGS) entry which is preliminary data.</text>
</comment>
<evidence type="ECO:0000313" key="2">
    <source>
        <dbReference type="Proteomes" id="UP000299102"/>
    </source>
</evidence>
<name>A0A4C2ACU7_EUMVA</name>
<protein>
    <submittedName>
        <fullName evidence="1">Uncharacterized protein</fullName>
    </submittedName>
</protein>
<dbReference type="EMBL" id="BGZK01003025">
    <property type="protein sequence ID" value="GBP97900.1"/>
    <property type="molecule type" value="Genomic_DNA"/>
</dbReference>
<organism evidence="1 2">
    <name type="scientific">Eumeta variegata</name>
    <name type="common">Bagworm moth</name>
    <name type="synonym">Eumeta japonica</name>
    <dbReference type="NCBI Taxonomy" id="151549"/>
    <lineage>
        <taxon>Eukaryota</taxon>
        <taxon>Metazoa</taxon>
        <taxon>Ecdysozoa</taxon>
        <taxon>Arthropoda</taxon>
        <taxon>Hexapoda</taxon>
        <taxon>Insecta</taxon>
        <taxon>Pterygota</taxon>
        <taxon>Neoptera</taxon>
        <taxon>Endopterygota</taxon>
        <taxon>Lepidoptera</taxon>
        <taxon>Glossata</taxon>
        <taxon>Ditrysia</taxon>
        <taxon>Tineoidea</taxon>
        <taxon>Psychidae</taxon>
        <taxon>Oiketicinae</taxon>
        <taxon>Eumeta</taxon>
    </lineage>
</organism>
<keyword evidence="2" id="KW-1185">Reference proteome</keyword>
<gene>
    <name evidence="1" type="ORF">EVAR_90790_1</name>
</gene>
<reference evidence="1 2" key="1">
    <citation type="journal article" date="2019" name="Commun. Biol.">
        <title>The bagworm genome reveals a unique fibroin gene that provides high tensile strength.</title>
        <authorList>
            <person name="Kono N."/>
            <person name="Nakamura H."/>
            <person name="Ohtoshi R."/>
            <person name="Tomita M."/>
            <person name="Numata K."/>
            <person name="Arakawa K."/>
        </authorList>
    </citation>
    <scope>NUCLEOTIDE SEQUENCE [LARGE SCALE GENOMIC DNA]</scope>
</reference>
<sequence>MPSVAVVALPLDPGTGSMSPNVTDFGFAFAARGASGCIGCTRIADWFDLIRMQVTNFLVDPSCPGEPPLKFSFVPGPIAASTTCPFLTTGLSAHPLTFCSLGCGSFCAPCNTLAVHLQVQFFNLQSQRSLTARNEVPGEDMPQYEDGKR</sequence>